<organism evidence="8 9">
    <name type="scientific">Serendipita indica (strain DSM 11827)</name>
    <name type="common">Root endophyte fungus</name>
    <name type="synonym">Piriformospora indica</name>
    <dbReference type="NCBI Taxonomy" id="1109443"/>
    <lineage>
        <taxon>Eukaryota</taxon>
        <taxon>Fungi</taxon>
        <taxon>Dikarya</taxon>
        <taxon>Basidiomycota</taxon>
        <taxon>Agaricomycotina</taxon>
        <taxon>Agaricomycetes</taxon>
        <taxon>Sebacinales</taxon>
        <taxon>Serendipitaceae</taxon>
        <taxon>Serendipita</taxon>
    </lineage>
</organism>
<evidence type="ECO:0000259" key="7">
    <source>
        <dbReference type="SMART" id="SM00385"/>
    </source>
</evidence>
<dbReference type="InterPro" id="IPR013763">
    <property type="entry name" value="Cyclin-like_dom"/>
</dbReference>
<evidence type="ECO:0000256" key="2">
    <source>
        <dbReference type="ARBA" id="ARBA00022618"/>
    </source>
</evidence>
<proteinExistence type="inferred from homology"/>
<feature type="compositionally biased region" description="Polar residues" evidence="6">
    <location>
        <begin position="465"/>
        <end position="477"/>
    </location>
</feature>
<name>G4TVA8_SERID</name>
<evidence type="ECO:0000256" key="5">
    <source>
        <dbReference type="RuleBase" id="RU000383"/>
    </source>
</evidence>
<dbReference type="Gene3D" id="1.10.472.10">
    <property type="entry name" value="Cyclin-like"/>
    <property type="match status" value="2"/>
</dbReference>
<dbReference type="AlphaFoldDB" id="G4TVA8"/>
<feature type="region of interest" description="Disordered" evidence="6">
    <location>
        <begin position="94"/>
        <end position="115"/>
    </location>
</feature>
<dbReference type="InterPro" id="IPR048258">
    <property type="entry name" value="Cyclins_cyclin-box"/>
</dbReference>
<dbReference type="GO" id="GO:0051301">
    <property type="term" value="P:cell division"/>
    <property type="evidence" value="ECO:0007669"/>
    <property type="project" value="UniProtKB-KW"/>
</dbReference>
<evidence type="ECO:0000256" key="3">
    <source>
        <dbReference type="ARBA" id="ARBA00023127"/>
    </source>
</evidence>
<evidence type="ECO:0000313" key="9">
    <source>
        <dbReference type="Proteomes" id="UP000007148"/>
    </source>
</evidence>
<dbReference type="eggNOG" id="KOG0653">
    <property type="taxonomic scope" value="Eukaryota"/>
</dbReference>
<dbReference type="Proteomes" id="UP000007148">
    <property type="component" value="Unassembled WGS sequence"/>
</dbReference>
<dbReference type="OrthoDB" id="5590282at2759"/>
<comment type="caution">
    <text evidence="8">The sequence shown here is derived from an EMBL/GenBank/DDBJ whole genome shotgun (WGS) entry which is preliminary data.</text>
</comment>
<dbReference type="EMBL" id="CAFZ01000419">
    <property type="protein sequence ID" value="CCA75251.1"/>
    <property type="molecule type" value="Genomic_DNA"/>
</dbReference>
<dbReference type="GO" id="GO:0051726">
    <property type="term" value="P:regulation of cell cycle"/>
    <property type="evidence" value="ECO:0007669"/>
    <property type="project" value="UniProtKB-ARBA"/>
</dbReference>
<protein>
    <submittedName>
        <fullName evidence="8">Related to to G1/S-specific cyclin</fullName>
    </submittedName>
</protein>
<dbReference type="GO" id="GO:0019887">
    <property type="term" value="F:protein kinase regulator activity"/>
    <property type="evidence" value="ECO:0007669"/>
    <property type="project" value="UniProtKB-ARBA"/>
</dbReference>
<dbReference type="PROSITE" id="PS00292">
    <property type="entry name" value="CYCLINS"/>
    <property type="match status" value="1"/>
</dbReference>
<feature type="compositionally biased region" description="Low complexity" evidence="6">
    <location>
        <begin position="478"/>
        <end position="495"/>
    </location>
</feature>
<dbReference type="FunFam" id="1.10.472.10:FF:000010">
    <property type="entry name" value="G1/S-specific cyclin Cln1"/>
    <property type="match status" value="1"/>
</dbReference>
<dbReference type="Pfam" id="PF00134">
    <property type="entry name" value="Cyclin_N"/>
    <property type="match status" value="1"/>
</dbReference>
<evidence type="ECO:0000256" key="1">
    <source>
        <dbReference type="ARBA" id="ARBA00008742"/>
    </source>
</evidence>
<evidence type="ECO:0000256" key="4">
    <source>
        <dbReference type="ARBA" id="ARBA00023306"/>
    </source>
</evidence>
<dbReference type="InterPro" id="IPR039361">
    <property type="entry name" value="Cyclin"/>
</dbReference>
<sequence>MSCTRPSSVQRSSRDVLHHPYARAKSLSPTKKRARVGDGLVVGEQLPTLSPEQRVALNNQLLPNRSESFVQNGLTIGQLQQMSRQEGKLQVEAARSRTAAGKKKRLPPLPPAPITEEQRARGRLLRYISLYEDEYRDDILEYMHRMQEATMPCKTAMEQQTEIKMYMRGALLDFLIELHQVFHLRQETLYLAINIMDRYCSRRVVHKKHYQLVGCTALWIAAKYEDNKEHIPTTADLKSYCRDVYEESCFVQMEGHVLNTIDWELGHPTAEAWLRCMVNTLDKSGSQNAKEMAIRQGWVGLPELETRGTPVIMADIVTQSIARFLMEYMAYQEALIDVPTNMLAEAALILARIVNWKTRDRSSESAGALHVARYMHELLCNNGLGKISEALFNKYKSVQFERASTLVSEFYLSTPHDNCLFYLEGLPDLEEMAKANEQAAAAIASSAEVTVGETIPEEAEHENSFKFSDSGYGSSLDASPSKSAKNAPSSPTASQ</sequence>
<dbReference type="STRING" id="1109443.G4TVA8"/>
<dbReference type="CDD" id="cd20559">
    <property type="entry name" value="CYCLIN_ScCLN_like"/>
    <property type="match status" value="1"/>
</dbReference>
<dbReference type="HOGENOM" id="CLU_551074_0_0_1"/>
<dbReference type="InParanoid" id="G4TVA8"/>
<dbReference type="PANTHER" id="PTHR10177">
    <property type="entry name" value="CYCLINS"/>
    <property type="match status" value="1"/>
</dbReference>
<reference evidence="8 9" key="1">
    <citation type="journal article" date="2011" name="PLoS Pathog.">
        <title>Endophytic Life Strategies Decoded by Genome and Transcriptome Analyses of the Mutualistic Root Symbiont Piriformospora indica.</title>
        <authorList>
            <person name="Zuccaro A."/>
            <person name="Lahrmann U."/>
            <person name="Guldener U."/>
            <person name="Langen G."/>
            <person name="Pfiffi S."/>
            <person name="Biedenkopf D."/>
            <person name="Wong P."/>
            <person name="Samans B."/>
            <person name="Grimm C."/>
            <person name="Basiewicz M."/>
            <person name="Murat C."/>
            <person name="Martin F."/>
            <person name="Kogel K.H."/>
        </authorList>
    </citation>
    <scope>NUCLEOTIDE SEQUENCE [LARGE SCALE GENOMIC DNA]</scope>
    <source>
        <strain evidence="8 9">DSM 11827</strain>
    </source>
</reference>
<dbReference type="InterPro" id="IPR006671">
    <property type="entry name" value="Cyclin_N"/>
</dbReference>
<keyword evidence="4" id="KW-0131">Cell cycle</keyword>
<dbReference type="InterPro" id="IPR036915">
    <property type="entry name" value="Cyclin-like_sf"/>
</dbReference>
<gene>
    <name evidence="8" type="ORF">PIIN_09235</name>
</gene>
<evidence type="ECO:0000313" key="8">
    <source>
        <dbReference type="EMBL" id="CCA75251.1"/>
    </source>
</evidence>
<keyword evidence="9" id="KW-1185">Reference proteome</keyword>
<comment type="similarity">
    <text evidence="1 5">Belongs to the cyclin family.</text>
</comment>
<keyword evidence="3 5" id="KW-0195">Cyclin</keyword>
<feature type="region of interest" description="Disordered" evidence="6">
    <location>
        <begin position="456"/>
        <end position="495"/>
    </location>
</feature>
<dbReference type="GO" id="GO:0044843">
    <property type="term" value="P:cell cycle G1/S phase transition"/>
    <property type="evidence" value="ECO:0007669"/>
    <property type="project" value="UniProtKB-ARBA"/>
</dbReference>
<evidence type="ECO:0000256" key="6">
    <source>
        <dbReference type="SAM" id="MobiDB-lite"/>
    </source>
</evidence>
<dbReference type="SUPFAM" id="SSF47954">
    <property type="entry name" value="Cyclin-like"/>
    <property type="match status" value="2"/>
</dbReference>
<accession>G4TVA8</accession>
<feature type="domain" description="Cyclin-like" evidence="7">
    <location>
        <begin position="173"/>
        <end position="259"/>
    </location>
</feature>
<keyword evidence="2" id="KW-0132">Cell division</keyword>
<dbReference type="SMART" id="SM00385">
    <property type="entry name" value="CYCLIN"/>
    <property type="match status" value="1"/>
</dbReference>